<dbReference type="Proteomes" id="UP000632195">
    <property type="component" value="Unassembled WGS sequence"/>
</dbReference>
<organism evidence="2 3">
    <name type="scientific">Thermogymnomonas acidicola</name>
    <dbReference type="NCBI Taxonomy" id="399579"/>
    <lineage>
        <taxon>Archaea</taxon>
        <taxon>Methanobacteriati</taxon>
        <taxon>Thermoplasmatota</taxon>
        <taxon>Thermoplasmata</taxon>
        <taxon>Thermoplasmatales</taxon>
        <taxon>Thermogymnomonas</taxon>
    </lineage>
</organism>
<reference evidence="2" key="1">
    <citation type="journal article" date="2014" name="Int. J. Syst. Evol. Microbiol.">
        <title>Complete genome sequence of Corynebacterium casei LMG S-19264T (=DSM 44701T), isolated from a smear-ripened cheese.</title>
        <authorList>
            <consortium name="US DOE Joint Genome Institute (JGI-PGF)"/>
            <person name="Walter F."/>
            <person name="Albersmeier A."/>
            <person name="Kalinowski J."/>
            <person name="Ruckert C."/>
        </authorList>
    </citation>
    <scope>NUCLEOTIDE SEQUENCE</scope>
    <source>
        <strain evidence="2">JCM 13583</strain>
    </source>
</reference>
<sequence>MYGMRRGMRHHGMFGGLRTMILSMVSSGPKNGAEIINSIDTATMGWWRPSPGSIYPMLSSMVEDGLLQKNSDGRYSLTEKGQAELAARRSIMGSFGPFKKLNSPEEVISEIRSDLEFLMDLGDSLKDRKKDIEDLTEMMKKILSRLE</sequence>
<accession>A0AA37BQL9</accession>
<dbReference type="Gene3D" id="1.10.10.10">
    <property type="entry name" value="Winged helix-like DNA-binding domain superfamily/Winged helix DNA-binding domain"/>
    <property type="match status" value="1"/>
</dbReference>
<evidence type="ECO:0000313" key="2">
    <source>
        <dbReference type="EMBL" id="GGM70822.1"/>
    </source>
</evidence>
<name>A0AA37BQL9_9ARCH</name>
<evidence type="ECO:0000313" key="3">
    <source>
        <dbReference type="Proteomes" id="UP000632195"/>
    </source>
</evidence>
<dbReference type="RefSeq" id="WP_188680203.1">
    <property type="nucleotide sequence ID" value="NZ_BMNY01000001.1"/>
</dbReference>
<reference evidence="2" key="2">
    <citation type="submission" date="2022-09" db="EMBL/GenBank/DDBJ databases">
        <authorList>
            <person name="Sun Q."/>
            <person name="Ohkuma M."/>
        </authorList>
    </citation>
    <scope>NUCLEOTIDE SEQUENCE</scope>
    <source>
        <strain evidence="2">JCM 13583</strain>
    </source>
</reference>
<feature type="domain" description="Transcription regulator PadR N-terminal" evidence="1">
    <location>
        <begin position="21"/>
        <end position="86"/>
    </location>
</feature>
<protein>
    <submittedName>
        <fullName evidence="2">PadR family transcriptional regulator</fullName>
    </submittedName>
</protein>
<dbReference type="InterPro" id="IPR036388">
    <property type="entry name" value="WH-like_DNA-bd_sf"/>
</dbReference>
<dbReference type="Pfam" id="PF03551">
    <property type="entry name" value="PadR"/>
    <property type="match status" value="1"/>
</dbReference>
<proteinExistence type="predicted"/>
<gene>
    <name evidence="2" type="ORF">GCM10007108_06090</name>
</gene>
<dbReference type="PANTHER" id="PTHR43252:SF5">
    <property type="entry name" value="TRANSCRIPTIONAL REGULATOR, PADR-LIKE FAMILY"/>
    <property type="match status" value="1"/>
</dbReference>
<evidence type="ECO:0000259" key="1">
    <source>
        <dbReference type="Pfam" id="PF03551"/>
    </source>
</evidence>
<dbReference type="AlphaFoldDB" id="A0AA37BQL9"/>
<dbReference type="SUPFAM" id="SSF46785">
    <property type="entry name" value="Winged helix' DNA-binding domain"/>
    <property type="match status" value="1"/>
</dbReference>
<dbReference type="InterPro" id="IPR005149">
    <property type="entry name" value="Tscrpt_reg_PadR_N"/>
</dbReference>
<dbReference type="PANTHER" id="PTHR43252">
    <property type="entry name" value="TRANSCRIPTIONAL REGULATOR YQJI"/>
    <property type="match status" value="1"/>
</dbReference>
<dbReference type="EMBL" id="BMNY01000001">
    <property type="protein sequence ID" value="GGM70822.1"/>
    <property type="molecule type" value="Genomic_DNA"/>
</dbReference>
<dbReference type="InterPro" id="IPR036390">
    <property type="entry name" value="WH_DNA-bd_sf"/>
</dbReference>
<keyword evidence="3" id="KW-1185">Reference proteome</keyword>
<comment type="caution">
    <text evidence="2">The sequence shown here is derived from an EMBL/GenBank/DDBJ whole genome shotgun (WGS) entry which is preliminary data.</text>
</comment>